<comment type="caution">
    <text evidence="7">The sequence shown here is derived from an EMBL/GenBank/DDBJ whole genome shotgun (WGS) entry which is preliminary data.</text>
</comment>
<accession>A0A9P5SJT9</accession>
<feature type="domain" description="Ubiquitin-like" evidence="6">
    <location>
        <begin position="10"/>
        <end position="73"/>
    </location>
</feature>
<reference evidence="7" key="1">
    <citation type="journal article" date="2020" name="Fungal Divers.">
        <title>Resolving the Mortierellaceae phylogeny through synthesis of multi-gene phylogenetics and phylogenomics.</title>
        <authorList>
            <person name="Vandepol N."/>
            <person name="Liber J."/>
            <person name="Desiro A."/>
            <person name="Na H."/>
            <person name="Kennedy M."/>
            <person name="Barry K."/>
            <person name="Grigoriev I.V."/>
            <person name="Miller A.N."/>
            <person name="O'Donnell K."/>
            <person name="Stajich J.E."/>
            <person name="Bonito G."/>
        </authorList>
    </citation>
    <scope>NUCLEOTIDE SEQUENCE</scope>
    <source>
        <strain evidence="7">NVP1</strain>
    </source>
</reference>
<keyword evidence="8" id="KW-1185">Reference proteome</keyword>
<evidence type="ECO:0000313" key="8">
    <source>
        <dbReference type="Proteomes" id="UP000696485"/>
    </source>
</evidence>
<comment type="subcellular location">
    <subcellularLocation>
        <location evidence="1">Membrane</location>
    </subcellularLocation>
</comment>
<dbReference type="AlphaFoldDB" id="A0A9P5SJT9"/>
<sequence>MKEVHTSESLIINISSPSHAPHRFAVMVSRQTTIHELKELIVTRLDTKPSVVSAADQRLIFGGRILDDKDTLNHIFDKVEDNDAPTIHLMVSHKFIPSAPASPELRFRHTTTSTPAPSFTPISTAASGATGATGATSGSNLTSQHSFSTMPSETQQRYYDPNIHNMYMPPLHQPYQYVLVNGMPYLIPAASLSLLHLQHMHMYSHGSTIMTQDGTPLYHIPAYMDPAHQANIAAIAAAVNTNRPIEVPPLNAQEIAARDQRRAASLWLIMKLAFAVYLFSQNGSLERIVLLHIAALIIFLHQTGRLRIVRRIAPQPGQAPDGAPGANLNNTNNNINNAAVNGPQDAQGTDSQQTTTATNTTMVSSSGPSEGSSSSEATQDPSASGTNHQDIDTQMARETSSSSSSNPSHDNQQQEQPLPARVSPWRNIEHALLTFVTSLVPAPPPEIDPAVAAAAGERM</sequence>
<dbReference type="InterPro" id="IPR039751">
    <property type="entry name" value="HERPUD1/2"/>
</dbReference>
<evidence type="ECO:0000256" key="3">
    <source>
        <dbReference type="ARBA" id="ARBA00022989"/>
    </source>
</evidence>
<dbReference type="InterPro" id="IPR029071">
    <property type="entry name" value="Ubiquitin-like_domsf"/>
</dbReference>
<organism evidence="7 8">
    <name type="scientific">Podila minutissima</name>
    <dbReference type="NCBI Taxonomy" id="64525"/>
    <lineage>
        <taxon>Eukaryota</taxon>
        <taxon>Fungi</taxon>
        <taxon>Fungi incertae sedis</taxon>
        <taxon>Mucoromycota</taxon>
        <taxon>Mortierellomycotina</taxon>
        <taxon>Mortierellomycetes</taxon>
        <taxon>Mortierellales</taxon>
        <taxon>Mortierellaceae</taxon>
        <taxon>Podila</taxon>
    </lineage>
</organism>
<dbReference type="InterPro" id="IPR000626">
    <property type="entry name" value="Ubiquitin-like_dom"/>
</dbReference>
<keyword evidence="4" id="KW-0472">Membrane</keyword>
<feature type="compositionally biased region" description="Low complexity" evidence="5">
    <location>
        <begin position="110"/>
        <end position="139"/>
    </location>
</feature>
<dbReference type="PROSITE" id="PS50053">
    <property type="entry name" value="UBIQUITIN_2"/>
    <property type="match status" value="1"/>
</dbReference>
<dbReference type="Gene3D" id="3.10.20.90">
    <property type="entry name" value="Phosphatidylinositol 3-kinase Catalytic Subunit, Chain A, domain 1"/>
    <property type="match status" value="1"/>
</dbReference>
<dbReference type="GO" id="GO:0016020">
    <property type="term" value="C:membrane"/>
    <property type="evidence" value="ECO:0007669"/>
    <property type="project" value="UniProtKB-SubCell"/>
</dbReference>
<evidence type="ECO:0000259" key="6">
    <source>
        <dbReference type="PROSITE" id="PS50053"/>
    </source>
</evidence>
<feature type="region of interest" description="Disordered" evidence="5">
    <location>
        <begin position="108"/>
        <end position="153"/>
    </location>
</feature>
<dbReference type="SUPFAM" id="SSF54236">
    <property type="entry name" value="Ubiquitin-like"/>
    <property type="match status" value="1"/>
</dbReference>
<name>A0A9P5SJT9_9FUNG</name>
<feature type="compositionally biased region" description="Polar residues" evidence="5">
    <location>
        <begin position="140"/>
        <end position="153"/>
    </location>
</feature>
<feature type="compositionally biased region" description="Polar residues" evidence="5">
    <location>
        <begin position="406"/>
        <end position="416"/>
    </location>
</feature>
<evidence type="ECO:0000256" key="5">
    <source>
        <dbReference type="SAM" id="MobiDB-lite"/>
    </source>
</evidence>
<evidence type="ECO:0000256" key="4">
    <source>
        <dbReference type="ARBA" id="ARBA00023136"/>
    </source>
</evidence>
<dbReference type="Pfam" id="PF00240">
    <property type="entry name" value="ubiquitin"/>
    <property type="match status" value="1"/>
</dbReference>
<feature type="region of interest" description="Disordered" evidence="5">
    <location>
        <begin position="317"/>
        <end position="423"/>
    </location>
</feature>
<evidence type="ECO:0000256" key="2">
    <source>
        <dbReference type="ARBA" id="ARBA00022692"/>
    </source>
</evidence>
<feature type="compositionally biased region" description="Polar residues" evidence="5">
    <location>
        <begin position="377"/>
        <end position="388"/>
    </location>
</feature>
<evidence type="ECO:0000256" key="1">
    <source>
        <dbReference type="ARBA" id="ARBA00004370"/>
    </source>
</evidence>
<dbReference type="CDD" id="cd17039">
    <property type="entry name" value="Ubl_ubiquitin_like"/>
    <property type="match status" value="1"/>
</dbReference>
<dbReference type="Proteomes" id="UP000696485">
    <property type="component" value="Unassembled WGS sequence"/>
</dbReference>
<dbReference type="GO" id="GO:0030968">
    <property type="term" value="P:endoplasmic reticulum unfolded protein response"/>
    <property type="evidence" value="ECO:0007669"/>
    <property type="project" value="TreeGrafter"/>
</dbReference>
<keyword evidence="3" id="KW-1133">Transmembrane helix</keyword>
<gene>
    <name evidence="7" type="ORF">BG006_005457</name>
</gene>
<proteinExistence type="predicted"/>
<protein>
    <recommendedName>
        <fullName evidence="6">Ubiquitin-like domain-containing protein</fullName>
    </recommendedName>
</protein>
<evidence type="ECO:0000313" key="7">
    <source>
        <dbReference type="EMBL" id="KAF9331678.1"/>
    </source>
</evidence>
<dbReference type="EMBL" id="JAAAUY010000307">
    <property type="protein sequence ID" value="KAF9331678.1"/>
    <property type="molecule type" value="Genomic_DNA"/>
</dbReference>
<keyword evidence="2" id="KW-0812">Transmembrane</keyword>
<dbReference type="PANTHER" id="PTHR12943:SF27">
    <property type="entry name" value="HOMOCYSTEINE-INDUCED ENDOPLASMIC RETICULUM PROTEIN, ISOFORM A"/>
    <property type="match status" value="1"/>
</dbReference>
<dbReference type="PANTHER" id="PTHR12943">
    <property type="entry name" value="HOMOCYSTEINE-RESPONSIVE ENDOPLASMIC RETICULUM-RESIDENT UNIQUITIN-LIKE DOMAIN HERPUD PROTEIN FAMILY MEMBER"/>
    <property type="match status" value="1"/>
</dbReference>
<feature type="compositionally biased region" description="Low complexity" evidence="5">
    <location>
        <begin position="317"/>
        <end position="376"/>
    </location>
</feature>